<protein>
    <recommendedName>
        <fullName evidence="3">DUF930 domain-containing protein</fullName>
    </recommendedName>
</protein>
<evidence type="ECO:0000313" key="2">
    <source>
        <dbReference type="Proteomes" id="UP001237448"/>
    </source>
</evidence>
<accession>A0ABU0F8I2</accession>
<reference evidence="1 2" key="1">
    <citation type="submission" date="2023-07" db="EMBL/GenBank/DDBJ databases">
        <title>Genomic Encyclopedia of Type Strains, Phase IV (KMG-IV): sequencing the most valuable type-strain genomes for metagenomic binning, comparative biology and taxonomic classification.</title>
        <authorList>
            <person name="Goeker M."/>
        </authorList>
    </citation>
    <scope>NUCLEOTIDE SEQUENCE [LARGE SCALE GENOMIC DNA]</scope>
    <source>
        <strain evidence="1 2">DSM 5896</strain>
    </source>
</reference>
<name>A0ABU0F8I2_9HYPH</name>
<keyword evidence="2" id="KW-1185">Reference proteome</keyword>
<dbReference type="EMBL" id="JAUSVK010000001">
    <property type="protein sequence ID" value="MDQ0390890.1"/>
    <property type="molecule type" value="Genomic_DNA"/>
</dbReference>
<dbReference type="RefSeq" id="WP_307422374.1">
    <property type="nucleotide sequence ID" value="NZ_JAUSVK010000001.1"/>
</dbReference>
<evidence type="ECO:0000313" key="1">
    <source>
        <dbReference type="EMBL" id="MDQ0390890.1"/>
    </source>
</evidence>
<dbReference type="Proteomes" id="UP001237448">
    <property type="component" value="Unassembled WGS sequence"/>
</dbReference>
<sequence>MDNVPDDINPYGSIMASDWERHARFAGGIQVRKCLIVVALVSATLPAMAQARPQLAQMCSSRWPDDYEMQSVCLRQQLDTLEKLGKQDADAPAPTPRKSRRVDWTLCRVEGLEEILFATKTNWSPAEDGTQLLMGEETSKVSIGSEGWSTDDYVFSFAQSTKKRRIEVSVDSQAAPKQHWEGFCILLRPQP</sequence>
<proteinExistence type="predicted"/>
<organism evidence="1 2">
    <name type="scientific">Labrys monachus</name>
    <dbReference type="NCBI Taxonomy" id="217067"/>
    <lineage>
        <taxon>Bacteria</taxon>
        <taxon>Pseudomonadati</taxon>
        <taxon>Pseudomonadota</taxon>
        <taxon>Alphaproteobacteria</taxon>
        <taxon>Hyphomicrobiales</taxon>
        <taxon>Xanthobacteraceae</taxon>
        <taxon>Labrys</taxon>
    </lineage>
</organism>
<comment type="caution">
    <text evidence="1">The sequence shown here is derived from an EMBL/GenBank/DDBJ whole genome shotgun (WGS) entry which is preliminary data.</text>
</comment>
<evidence type="ECO:0008006" key="3">
    <source>
        <dbReference type="Google" id="ProtNLM"/>
    </source>
</evidence>
<gene>
    <name evidence="1" type="ORF">J3R73_000682</name>
</gene>